<keyword evidence="5" id="KW-0539">Nucleus</keyword>
<evidence type="ECO:0000256" key="2">
    <source>
        <dbReference type="ARBA" id="ARBA00023015"/>
    </source>
</evidence>
<dbReference type="Gene3D" id="2.40.330.10">
    <property type="entry name" value="DNA-binding pseudobarrel domain"/>
    <property type="match status" value="2"/>
</dbReference>
<dbReference type="InterPro" id="IPR003340">
    <property type="entry name" value="B3_DNA-bd"/>
</dbReference>
<keyword evidence="2" id="KW-0805">Transcription regulation</keyword>
<keyword evidence="3" id="KW-0238">DNA-binding</keyword>
<name>A0ABU6XJX0_9FABA</name>
<evidence type="ECO:0000256" key="1">
    <source>
        <dbReference type="ARBA" id="ARBA00004123"/>
    </source>
</evidence>
<proteinExistence type="predicted"/>
<evidence type="ECO:0000259" key="6">
    <source>
        <dbReference type="PROSITE" id="PS50863"/>
    </source>
</evidence>
<evidence type="ECO:0000256" key="3">
    <source>
        <dbReference type="ARBA" id="ARBA00023125"/>
    </source>
</evidence>
<dbReference type="InterPro" id="IPR015300">
    <property type="entry name" value="DNA-bd_pseudobarrel_sf"/>
</dbReference>
<evidence type="ECO:0000256" key="4">
    <source>
        <dbReference type="ARBA" id="ARBA00023163"/>
    </source>
</evidence>
<dbReference type="SMART" id="SM01019">
    <property type="entry name" value="B3"/>
    <property type="match status" value="2"/>
</dbReference>
<evidence type="ECO:0000256" key="5">
    <source>
        <dbReference type="ARBA" id="ARBA00023242"/>
    </source>
</evidence>
<sequence length="273" mass="31046">MPIRFFKIILKTNLKRLKLPNKFARKYGGGLPNQVFLKPPDGTRWKVCLTKKNGQVWFEKGWKEFTQNYSLDHGFLVLFKYEGTTSSSSSSSHFDVLIIDNTALEIDYPSNNGKNSDDDVSVQILKETKKEKLLPSSSHKNMRGEKNVSAASSLSLNWPKEPRAQEVAKKFVSHNPFFTVLIKPYHLTHHLVTIPSLEGYAGKEVKNVKLENGDRLWPVKMLCCNKSYSSRCLSAGWNSFARETELKPGDVCVFELVNMQDLVFKVHVFASQA</sequence>
<organism evidence="7 8">
    <name type="scientific">Stylosanthes scabra</name>
    <dbReference type="NCBI Taxonomy" id="79078"/>
    <lineage>
        <taxon>Eukaryota</taxon>
        <taxon>Viridiplantae</taxon>
        <taxon>Streptophyta</taxon>
        <taxon>Embryophyta</taxon>
        <taxon>Tracheophyta</taxon>
        <taxon>Spermatophyta</taxon>
        <taxon>Magnoliopsida</taxon>
        <taxon>eudicotyledons</taxon>
        <taxon>Gunneridae</taxon>
        <taxon>Pentapetalae</taxon>
        <taxon>rosids</taxon>
        <taxon>fabids</taxon>
        <taxon>Fabales</taxon>
        <taxon>Fabaceae</taxon>
        <taxon>Papilionoideae</taxon>
        <taxon>50 kb inversion clade</taxon>
        <taxon>dalbergioids sensu lato</taxon>
        <taxon>Dalbergieae</taxon>
        <taxon>Pterocarpus clade</taxon>
        <taxon>Stylosanthes</taxon>
    </lineage>
</organism>
<gene>
    <name evidence="7" type="ORF">PIB30_065709</name>
</gene>
<protein>
    <recommendedName>
        <fullName evidence="6">TF-B3 domain-containing protein</fullName>
    </recommendedName>
</protein>
<accession>A0ABU6XJX0</accession>
<feature type="domain" description="TF-B3" evidence="6">
    <location>
        <begin position="177"/>
        <end position="272"/>
    </location>
</feature>
<dbReference type="Pfam" id="PF02362">
    <property type="entry name" value="B3"/>
    <property type="match status" value="2"/>
</dbReference>
<dbReference type="CDD" id="cd10017">
    <property type="entry name" value="B3_DNA"/>
    <property type="match status" value="2"/>
</dbReference>
<evidence type="ECO:0000313" key="8">
    <source>
        <dbReference type="Proteomes" id="UP001341840"/>
    </source>
</evidence>
<reference evidence="7 8" key="1">
    <citation type="journal article" date="2023" name="Plants (Basel)">
        <title>Bridging the Gap: Combining Genomics and Transcriptomics Approaches to Understand Stylosanthes scabra, an Orphan Legume from the Brazilian Caatinga.</title>
        <authorList>
            <person name="Ferreira-Neto J.R.C."/>
            <person name="da Silva M.D."/>
            <person name="Binneck E."/>
            <person name="de Melo N.F."/>
            <person name="da Silva R.H."/>
            <person name="de Melo A.L.T.M."/>
            <person name="Pandolfi V."/>
            <person name="Bustamante F.O."/>
            <person name="Brasileiro-Vidal A.C."/>
            <person name="Benko-Iseppon A.M."/>
        </authorList>
    </citation>
    <scope>NUCLEOTIDE SEQUENCE [LARGE SCALE GENOMIC DNA]</scope>
    <source>
        <tissue evidence="7">Leaves</tissue>
    </source>
</reference>
<keyword evidence="4" id="KW-0804">Transcription</keyword>
<dbReference type="PROSITE" id="PS50863">
    <property type="entry name" value="B3"/>
    <property type="match status" value="2"/>
</dbReference>
<dbReference type="PANTHER" id="PTHR31920">
    <property type="entry name" value="B3 DOMAIN-CONTAINING"/>
    <property type="match status" value="1"/>
</dbReference>
<feature type="domain" description="TF-B3" evidence="6">
    <location>
        <begin position="2"/>
        <end position="102"/>
    </location>
</feature>
<dbReference type="Proteomes" id="UP001341840">
    <property type="component" value="Unassembled WGS sequence"/>
</dbReference>
<dbReference type="InterPro" id="IPR050655">
    <property type="entry name" value="Plant_B3_domain"/>
</dbReference>
<evidence type="ECO:0000313" key="7">
    <source>
        <dbReference type="EMBL" id="MED6198367.1"/>
    </source>
</evidence>
<comment type="caution">
    <text evidence="7">The sequence shown here is derived from an EMBL/GenBank/DDBJ whole genome shotgun (WGS) entry which is preliminary data.</text>
</comment>
<dbReference type="SUPFAM" id="SSF101936">
    <property type="entry name" value="DNA-binding pseudobarrel domain"/>
    <property type="match status" value="2"/>
</dbReference>
<dbReference type="EMBL" id="JASCZI010212107">
    <property type="protein sequence ID" value="MED6198367.1"/>
    <property type="molecule type" value="Genomic_DNA"/>
</dbReference>
<comment type="subcellular location">
    <subcellularLocation>
        <location evidence="1">Nucleus</location>
    </subcellularLocation>
</comment>
<keyword evidence="8" id="KW-1185">Reference proteome</keyword>
<dbReference type="PANTHER" id="PTHR31920:SF117">
    <property type="entry name" value="TRANSCRIPTIONAL FACTOR FAMILY PROTEIN, PUTATIVE-RELATED"/>
    <property type="match status" value="1"/>
</dbReference>